<dbReference type="InterPro" id="IPR036388">
    <property type="entry name" value="WH-like_DNA-bd_sf"/>
</dbReference>
<comment type="caution">
    <text evidence="2">The sequence shown here is derived from an EMBL/GenBank/DDBJ whole genome shotgun (WGS) entry which is preliminary data.</text>
</comment>
<dbReference type="Pfam" id="PF24038">
    <property type="entry name" value="DUF7347"/>
    <property type="match status" value="1"/>
</dbReference>
<sequence>MSNDNRTPRGADALSVLANEHRIEILRVLADADEPLAFSDLRKSIGMDDTGRFNYHLMKLCGRFVRTTDSGYELGHAGERVVLAAAGLDPDGVKALAEQATTDDKECPVCGEEDCGRVIHVHFSGT</sequence>
<accession>A0ABD5YWK3</accession>
<protein>
    <submittedName>
        <fullName evidence="2">Helix-turn-helix domain-containing protein</fullName>
    </submittedName>
</protein>
<organism evidence="2 3">
    <name type="scientific">Halocatena marina</name>
    <dbReference type="NCBI Taxonomy" id="2934937"/>
    <lineage>
        <taxon>Archaea</taxon>
        <taxon>Methanobacteriati</taxon>
        <taxon>Methanobacteriota</taxon>
        <taxon>Stenosarchaea group</taxon>
        <taxon>Halobacteria</taxon>
        <taxon>Halobacteriales</taxon>
        <taxon>Natronomonadaceae</taxon>
        <taxon>Halocatena</taxon>
    </lineage>
</organism>
<reference evidence="2 3" key="1">
    <citation type="journal article" date="2019" name="Int. J. Syst. Evol. Microbiol.">
        <title>The Global Catalogue of Microorganisms (GCM) 10K type strain sequencing project: providing services to taxonomists for standard genome sequencing and annotation.</title>
        <authorList>
            <consortium name="The Broad Institute Genomics Platform"/>
            <consortium name="The Broad Institute Genome Sequencing Center for Infectious Disease"/>
            <person name="Wu L."/>
            <person name="Ma J."/>
        </authorList>
    </citation>
    <scope>NUCLEOTIDE SEQUENCE [LARGE SCALE GENOMIC DNA]</scope>
    <source>
        <strain evidence="2 3">RDMS1</strain>
    </source>
</reference>
<proteinExistence type="predicted"/>
<evidence type="ECO:0000259" key="1">
    <source>
        <dbReference type="Pfam" id="PF24038"/>
    </source>
</evidence>
<name>A0ABD5YWK3_9EURY</name>
<keyword evidence="3" id="KW-1185">Reference proteome</keyword>
<dbReference type="Proteomes" id="UP001596417">
    <property type="component" value="Unassembled WGS sequence"/>
</dbReference>
<evidence type="ECO:0000313" key="3">
    <source>
        <dbReference type="Proteomes" id="UP001596417"/>
    </source>
</evidence>
<feature type="domain" description="DUF7347" evidence="1">
    <location>
        <begin position="11"/>
        <end position="83"/>
    </location>
</feature>
<gene>
    <name evidence="2" type="ORF">ACFQL7_24215</name>
</gene>
<dbReference type="GeneID" id="76202298"/>
<evidence type="ECO:0000313" key="2">
    <source>
        <dbReference type="EMBL" id="MFC7192611.1"/>
    </source>
</evidence>
<dbReference type="RefSeq" id="WP_248910903.1">
    <property type="nucleotide sequence ID" value="NZ_CP109981.1"/>
</dbReference>
<dbReference type="InterPro" id="IPR036390">
    <property type="entry name" value="WH_DNA-bd_sf"/>
</dbReference>
<dbReference type="SUPFAM" id="SSF46785">
    <property type="entry name" value="Winged helix' DNA-binding domain"/>
    <property type="match status" value="1"/>
</dbReference>
<dbReference type="InterPro" id="IPR055771">
    <property type="entry name" value="DUF7347"/>
</dbReference>
<dbReference type="AlphaFoldDB" id="A0ABD5YWK3"/>
<dbReference type="Gene3D" id="1.10.10.10">
    <property type="entry name" value="Winged helix-like DNA-binding domain superfamily/Winged helix DNA-binding domain"/>
    <property type="match status" value="1"/>
</dbReference>
<dbReference type="EMBL" id="JBHTAX010000005">
    <property type="protein sequence ID" value="MFC7192611.1"/>
    <property type="molecule type" value="Genomic_DNA"/>
</dbReference>